<evidence type="ECO:0000313" key="4">
    <source>
        <dbReference type="EMBL" id="MBC3536740.1"/>
    </source>
</evidence>
<reference evidence="4 5" key="1">
    <citation type="submission" date="2020-08" db="EMBL/GenBank/DDBJ databases">
        <authorList>
            <person name="Liu C."/>
            <person name="Sun Q."/>
        </authorList>
    </citation>
    <scope>NUCLEOTIDE SEQUENCE [LARGE SCALE GENOMIC DNA]</scope>
    <source>
        <strain evidence="4 5">NSJ-59</strain>
    </source>
</reference>
<keyword evidence="2" id="KW-0732">Signal</keyword>
<dbReference type="PROSITE" id="PS51257">
    <property type="entry name" value="PROKAR_LIPOPROTEIN"/>
    <property type="match status" value="1"/>
</dbReference>
<dbReference type="PANTHER" id="PTHR43308:SF5">
    <property type="entry name" value="S-LAYER PROTEIN _ PEPTIDOGLYCAN ENDO-BETA-N-ACETYLGLUCOSAMINIDASE"/>
    <property type="match status" value="1"/>
</dbReference>
<evidence type="ECO:0000256" key="1">
    <source>
        <dbReference type="SAM" id="MobiDB-lite"/>
    </source>
</evidence>
<comment type="caution">
    <text evidence="4">The sequence shown here is derived from an EMBL/GenBank/DDBJ whole genome shotgun (WGS) entry which is preliminary data.</text>
</comment>
<dbReference type="PROSITE" id="PS51272">
    <property type="entry name" value="SLH"/>
    <property type="match status" value="1"/>
</dbReference>
<dbReference type="Proteomes" id="UP000606870">
    <property type="component" value="Unassembled WGS sequence"/>
</dbReference>
<feature type="region of interest" description="Disordered" evidence="1">
    <location>
        <begin position="352"/>
        <end position="376"/>
    </location>
</feature>
<dbReference type="PANTHER" id="PTHR43308">
    <property type="entry name" value="OUTER MEMBRANE PROTEIN ALPHA-RELATED"/>
    <property type="match status" value="1"/>
</dbReference>
<dbReference type="Pfam" id="PF00395">
    <property type="entry name" value="SLH"/>
    <property type="match status" value="3"/>
</dbReference>
<keyword evidence="5" id="KW-1185">Reference proteome</keyword>
<evidence type="ECO:0000313" key="5">
    <source>
        <dbReference type="Proteomes" id="UP000606870"/>
    </source>
</evidence>
<dbReference type="InterPro" id="IPR051465">
    <property type="entry name" value="Cell_Envelope_Struct_Comp"/>
</dbReference>
<organism evidence="4 5">
    <name type="scientific">Megasphaera hominis</name>
    <dbReference type="NCBI Taxonomy" id="159836"/>
    <lineage>
        <taxon>Bacteria</taxon>
        <taxon>Bacillati</taxon>
        <taxon>Bacillota</taxon>
        <taxon>Negativicutes</taxon>
        <taxon>Veillonellales</taxon>
        <taxon>Veillonellaceae</taxon>
        <taxon>Megasphaera</taxon>
    </lineage>
</organism>
<feature type="signal peptide" evidence="2">
    <location>
        <begin position="1"/>
        <end position="24"/>
    </location>
</feature>
<dbReference type="RefSeq" id="WP_186502895.1">
    <property type="nucleotide sequence ID" value="NZ_JACOGK010000013.1"/>
</dbReference>
<protein>
    <submittedName>
        <fullName evidence="4">S-layer homology domain-containing protein</fullName>
    </submittedName>
</protein>
<accession>A0ABR6VHG0</accession>
<evidence type="ECO:0000256" key="2">
    <source>
        <dbReference type="SAM" id="SignalP"/>
    </source>
</evidence>
<proteinExistence type="predicted"/>
<gene>
    <name evidence="4" type="ORF">H8J70_05695</name>
</gene>
<dbReference type="InterPro" id="IPR001119">
    <property type="entry name" value="SLH_dom"/>
</dbReference>
<sequence length="397" mass="43664">MVKRKKVLAVLTALVACTSFSVFAAAPYTDLGGLKSRVAIDYLYDNNCLSFAPGTTFSPQQVLTRGDLAQLIYGTALNLPTAPLNFTDAPSPKANDAMAAVASHGILEGYADGSFKPDQPVTREEFAAVLYQYLKYCGLTDVSRTVAPYADQASIDAADLEAVQYLHNKNLMLSADNLFRPKDGITRAEAAETMYHVSHSDGDYVSHVDVERQVIRALNAEYGSMPAYFQQGTLYWDGNKLVLGMKTGPHMFLNQRLKRDVSRYDVLEIRPARFARSDYDQLMMRAINCIVSEEGVQNYIGAMPDYKAEQIDVIVRRPLAASTLQKLEERVGKGIVRIRDLQTIAAAKPAVQAGDATDEDLTDTQTNTDRDGANVYSPLYDTATNKAVDSVIQDTIK</sequence>
<name>A0ABR6VHG0_9FIRM</name>
<feature type="domain" description="SLH" evidence="3">
    <location>
        <begin position="81"/>
        <end position="144"/>
    </location>
</feature>
<evidence type="ECO:0000259" key="3">
    <source>
        <dbReference type="PROSITE" id="PS51272"/>
    </source>
</evidence>
<dbReference type="EMBL" id="JACOGK010000013">
    <property type="protein sequence ID" value="MBC3536740.1"/>
    <property type="molecule type" value="Genomic_DNA"/>
</dbReference>
<feature type="chain" id="PRO_5046933962" evidence="2">
    <location>
        <begin position="25"/>
        <end position="397"/>
    </location>
</feature>